<dbReference type="EMBL" id="CM034393">
    <property type="protein sequence ID" value="KAJ0180052.1"/>
    <property type="molecule type" value="Genomic_DNA"/>
</dbReference>
<protein>
    <submittedName>
        <fullName evidence="1">Uncharacterized protein</fullName>
    </submittedName>
</protein>
<reference evidence="1 2" key="1">
    <citation type="journal article" date="2021" name="Front. Genet.">
        <title>Chromosome-Level Genome Assembly Reveals Significant Gene Expansion in the Toll and IMD Signaling Pathways of Dendrolimus kikuchii.</title>
        <authorList>
            <person name="Zhou J."/>
            <person name="Wu P."/>
            <person name="Xiong Z."/>
            <person name="Liu N."/>
            <person name="Zhao N."/>
            <person name="Ji M."/>
            <person name="Qiu Y."/>
            <person name="Yang B."/>
        </authorList>
    </citation>
    <scope>NUCLEOTIDE SEQUENCE [LARGE SCALE GENOMIC DNA]</scope>
    <source>
        <strain evidence="1">Ann1</strain>
    </source>
</reference>
<proteinExistence type="predicted"/>
<evidence type="ECO:0000313" key="2">
    <source>
        <dbReference type="Proteomes" id="UP000824533"/>
    </source>
</evidence>
<sequence>MVLSESVVFIRDKIMDAPNCWNTCPVEIIIIIFKLLDPKTLSNCMHISRKWRDIAVSVVSTKRLWKVLVEENMLDSGKSYKRKSKLNWCGIYMNSIQWHDVENAEIELANNLDIVVKSFSIYKDNLILVSTEKVIYFNIETFERVKEFPCICKKYEESDDIIVTTPVNLDFVIMNGKHHETDGESVQRTSAIQQNVMFYRLEGNEVYIMVKDQNTLYIYTWTKFKWDIAACARYYGCAGIISSLVYDKEMYILTKGGRTYRTNEMIFCFENYESSNYSLPSSMTVKDFGLLDEDKLFIVGDTTRTNNHCSYDNVSNTIYLECPDLTCITQHEDVLFLGYNSGKVEIGIPSNMLKNNGKPELSFYVKPKRRISDFDVLFRGLILSYSALN</sequence>
<keyword evidence="2" id="KW-1185">Reference proteome</keyword>
<name>A0ACC1D9G3_9NEOP</name>
<gene>
    <name evidence="1" type="ORF">K1T71_004643</name>
</gene>
<organism evidence="1 2">
    <name type="scientific">Dendrolimus kikuchii</name>
    <dbReference type="NCBI Taxonomy" id="765133"/>
    <lineage>
        <taxon>Eukaryota</taxon>
        <taxon>Metazoa</taxon>
        <taxon>Ecdysozoa</taxon>
        <taxon>Arthropoda</taxon>
        <taxon>Hexapoda</taxon>
        <taxon>Insecta</taxon>
        <taxon>Pterygota</taxon>
        <taxon>Neoptera</taxon>
        <taxon>Endopterygota</taxon>
        <taxon>Lepidoptera</taxon>
        <taxon>Glossata</taxon>
        <taxon>Ditrysia</taxon>
        <taxon>Bombycoidea</taxon>
        <taxon>Lasiocampidae</taxon>
        <taxon>Dendrolimus</taxon>
    </lineage>
</organism>
<dbReference type="Proteomes" id="UP000824533">
    <property type="component" value="Linkage Group LG07"/>
</dbReference>
<comment type="caution">
    <text evidence="1">The sequence shown here is derived from an EMBL/GenBank/DDBJ whole genome shotgun (WGS) entry which is preliminary data.</text>
</comment>
<accession>A0ACC1D9G3</accession>
<evidence type="ECO:0000313" key="1">
    <source>
        <dbReference type="EMBL" id="KAJ0180052.1"/>
    </source>
</evidence>